<keyword evidence="4" id="KW-1185">Reference proteome</keyword>
<dbReference type="CDD" id="cd08272">
    <property type="entry name" value="MDR6"/>
    <property type="match status" value="1"/>
</dbReference>
<dbReference type="InterPro" id="IPR020843">
    <property type="entry name" value="ER"/>
</dbReference>
<accession>U5QMU7</accession>
<proteinExistence type="predicted"/>
<dbReference type="InterPro" id="IPR013154">
    <property type="entry name" value="ADH-like_N"/>
</dbReference>
<dbReference type="Proteomes" id="UP000017396">
    <property type="component" value="Chromosome"/>
</dbReference>
<dbReference type="Gene3D" id="3.40.50.720">
    <property type="entry name" value="NAD(P)-binding Rossmann-like Domain"/>
    <property type="match status" value="1"/>
</dbReference>
<dbReference type="SMART" id="SM00829">
    <property type="entry name" value="PKS_ER"/>
    <property type="match status" value="1"/>
</dbReference>
<gene>
    <name evidence="3" type="ORF">GKIL_3982</name>
</gene>
<evidence type="ECO:0000259" key="2">
    <source>
        <dbReference type="SMART" id="SM00829"/>
    </source>
</evidence>
<dbReference type="PANTHER" id="PTHR44154">
    <property type="entry name" value="QUINONE OXIDOREDUCTASE"/>
    <property type="match status" value="1"/>
</dbReference>
<dbReference type="Gene3D" id="3.90.180.10">
    <property type="entry name" value="Medium-chain alcohol dehydrogenases, catalytic domain"/>
    <property type="match status" value="1"/>
</dbReference>
<dbReference type="AlphaFoldDB" id="U5QMU7"/>
<name>U5QMU7_GLOK1</name>
<dbReference type="PANTHER" id="PTHR44154:SF1">
    <property type="entry name" value="QUINONE OXIDOREDUCTASE"/>
    <property type="match status" value="1"/>
</dbReference>
<dbReference type="GO" id="GO:0016491">
    <property type="term" value="F:oxidoreductase activity"/>
    <property type="evidence" value="ECO:0007669"/>
    <property type="project" value="InterPro"/>
</dbReference>
<feature type="domain" description="Enoyl reductase (ER)" evidence="2">
    <location>
        <begin position="10"/>
        <end position="326"/>
    </location>
</feature>
<keyword evidence="1" id="KW-0521">NADP</keyword>
<dbReference type="SUPFAM" id="SSF50129">
    <property type="entry name" value="GroES-like"/>
    <property type="match status" value="1"/>
</dbReference>
<dbReference type="eggNOG" id="COG0604">
    <property type="taxonomic scope" value="Bacteria"/>
</dbReference>
<dbReference type="KEGG" id="glj:GKIL_3982"/>
<dbReference type="InterPro" id="IPR011032">
    <property type="entry name" value="GroES-like_sf"/>
</dbReference>
<dbReference type="PATRIC" id="fig|1183438.3.peg.3919"/>
<dbReference type="RefSeq" id="WP_023175563.1">
    <property type="nucleotide sequence ID" value="NC_022600.1"/>
</dbReference>
<dbReference type="STRING" id="1183438.GKIL_3982"/>
<dbReference type="Pfam" id="PF13602">
    <property type="entry name" value="ADH_zinc_N_2"/>
    <property type="match status" value="1"/>
</dbReference>
<evidence type="ECO:0000256" key="1">
    <source>
        <dbReference type="ARBA" id="ARBA00022857"/>
    </source>
</evidence>
<organism evidence="3 4">
    <name type="scientific">Gloeobacter kilaueensis (strain ATCC BAA-2537 / CCAP 1431/1 / ULC 316 / JS1)</name>
    <dbReference type="NCBI Taxonomy" id="1183438"/>
    <lineage>
        <taxon>Bacteria</taxon>
        <taxon>Bacillati</taxon>
        <taxon>Cyanobacteriota</taxon>
        <taxon>Cyanophyceae</taxon>
        <taxon>Gloeobacterales</taxon>
        <taxon>Gloeobacteraceae</taxon>
        <taxon>Gloeobacter</taxon>
    </lineage>
</organism>
<dbReference type="SUPFAM" id="SSF51735">
    <property type="entry name" value="NAD(P)-binding Rossmann-fold domains"/>
    <property type="match status" value="1"/>
</dbReference>
<dbReference type="InterPro" id="IPR051603">
    <property type="entry name" value="Zinc-ADH_QOR/CCCR"/>
</dbReference>
<protein>
    <submittedName>
        <fullName evidence="3">Alcohol dehydrogenase</fullName>
    </submittedName>
</protein>
<reference evidence="3 4" key="1">
    <citation type="journal article" date="2013" name="PLoS ONE">
        <title>Cultivation and Complete Genome Sequencing of Gloeobacter kilaueensis sp. nov., from a Lava Cave in Kilauea Caldera, Hawai'i.</title>
        <authorList>
            <person name="Saw J.H."/>
            <person name="Schatz M."/>
            <person name="Brown M.V."/>
            <person name="Kunkel D.D."/>
            <person name="Foster J.S."/>
            <person name="Shick H."/>
            <person name="Christensen S."/>
            <person name="Hou S."/>
            <person name="Wan X."/>
            <person name="Donachie S.P."/>
        </authorList>
    </citation>
    <scope>NUCLEOTIDE SEQUENCE [LARGE SCALE GENOMIC DNA]</scope>
    <source>
        <strain evidence="4">JS</strain>
    </source>
</reference>
<dbReference type="EMBL" id="CP003587">
    <property type="protein sequence ID" value="AGY60228.1"/>
    <property type="molecule type" value="Genomic_DNA"/>
</dbReference>
<evidence type="ECO:0000313" key="3">
    <source>
        <dbReference type="EMBL" id="AGY60228.1"/>
    </source>
</evidence>
<dbReference type="Pfam" id="PF08240">
    <property type="entry name" value="ADH_N"/>
    <property type="match status" value="1"/>
</dbReference>
<dbReference type="InterPro" id="IPR036291">
    <property type="entry name" value="NAD(P)-bd_dom_sf"/>
</dbReference>
<sequence length="329" mass="34776">MLVQAIEQFGGPEQFKLQQWPKPEPGPGSVLVRVRATSVNPADYKIRRYGPPFAPALPAVLGMDVAGVIEAVGSGVSAFKPGDEVYGCAGGVKGLGGTLAQYLLTDPALLALKPESLGFQEAAALPLVTITAWEALFDRAQIAPGQNVLIHAGTGGVGHIGVQLARWRGAKVFTTISSLAKAEIARSLGADVAINYREQSVEEYVAQHTGGRGFDVVFDTIGGDNLDRSFAAARLNGTVVSISTNRSHDLSPMHAKGLTLHAVFMLIQMIHNLNRQHHGEILTQVAALVDAGKLRPLIDAQRFSLAEIALAHSYLESGRATGKVVVAVP</sequence>
<dbReference type="HOGENOM" id="CLU_026673_3_3_3"/>
<dbReference type="OrthoDB" id="9792162at2"/>
<evidence type="ECO:0000313" key="4">
    <source>
        <dbReference type="Proteomes" id="UP000017396"/>
    </source>
</evidence>